<sequence>MSHRVWLLLLAVGTFAIGTDGYVIAGLLPEMAHDLDVTESAAGQFVTVFALAYAIGAPVLGLAIGNLPRRPVLIGSLALFVVSNVAAALVDSYGTMLAVRVLAAIAAAVFTPAAAAAVPALVPAEERGRALGTVGAGIAIATAAGVPLGTLIGGAFGWRTTFLFVAGLSVVATAGLVLMLPPLPPEPAIGLRARLSVARTRGVPATLGLTMLWISGAFTVLTYMSPVLDAVGGIHGGALSIWLMVFGLAAVGGNALGGRAADRYPTTRLMVISTCGLTLALASFGALGSLGVHGSLGAGLAAVALVVWGIFGWSFAPVQQHRLVELAPESAGIVLSLNASAIYIGISLGGFLGSLALDRSGVPAVGWTAAGLELMAVITATAIAVHARRHPHHGTDTASKTRPSHTDDSPLPL</sequence>
<keyword evidence="3 7" id="KW-0812">Transmembrane</keyword>
<organism evidence="9 10">
    <name type="scientific">Streptomyces hawaiiensis</name>
    <dbReference type="NCBI Taxonomy" id="67305"/>
    <lineage>
        <taxon>Bacteria</taxon>
        <taxon>Bacillati</taxon>
        <taxon>Actinomycetota</taxon>
        <taxon>Actinomycetes</taxon>
        <taxon>Kitasatosporales</taxon>
        <taxon>Streptomycetaceae</taxon>
        <taxon>Streptomyces</taxon>
    </lineage>
</organism>
<dbReference type="GO" id="GO:0022857">
    <property type="term" value="F:transmembrane transporter activity"/>
    <property type="evidence" value="ECO:0007669"/>
    <property type="project" value="InterPro"/>
</dbReference>
<feature type="transmembrane region" description="Helical" evidence="7">
    <location>
        <begin position="364"/>
        <end position="385"/>
    </location>
</feature>
<feature type="transmembrane region" description="Helical" evidence="7">
    <location>
        <begin position="102"/>
        <end position="122"/>
    </location>
</feature>
<evidence type="ECO:0000256" key="7">
    <source>
        <dbReference type="SAM" id="Phobius"/>
    </source>
</evidence>
<dbReference type="InterPro" id="IPR011701">
    <property type="entry name" value="MFS"/>
</dbReference>
<evidence type="ECO:0000256" key="3">
    <source>
        <dbReference type="ARBA" id="ARBA00022692"/>
    </source>
</evidence>
<evidence type="ECO:0000256" key="6">
    <source>
        <dbReference type="SAM" id="MobiDB-lite"/>
    </source>
</evidence>
<proteinExistence type="predicted"/>
<feature type="transmembrane region" description="Helical" evidence="7">
    <location>
        <begin position="162"/>
        <end position="181"/>
    </location>
</feature>
<dbReference type="SUPFAM" id="SSF103473">
    <property type="entry name" value="MFS general substrate transporter"/>
    <property type="match status" value="1"/>
</dbReference>
<dbReference type="AlphaFoldDB" id="A0A6G5RLQ1"/>
<dbReference type="Gene3D" id="1.20.1250.20">
    <property type="entry name" value="MFS general substrate transporter like domains"/>
    <property type="match status" value="1"/>
</dbReference>
<evidence type="ECO:0000256" key="4">
    <source>
        <dbReference type="ARBA" id="ARBA00022989"/>
    </source>
</evidence>
<evidence type="ECO:0000256" key="1">
    <source>
        <dbReference type="ARBA" id="ARBA00004651"/>
    </source>
</evidence>
<feature type="transmembrane region" description="Helical" evidence="7">
    <location>
        <begin position="330"/>
        <end position="352"/>
    </location>
</feature>
<keyword evidence="5 7" id="KW-0472">Membrane</keyword>
<reference evidence="9 10" key="1">
    <citation type="submission" date="2017-06" db="EMBL/GenBank/DDBJ databases">
        <title>Complete Genome Sequence of Streptomyces hawaiiensis NRRL 15010 and insights into acyldepsipeptides biosynthesis.</title>
        <authorList>
            <person name="Mariita R.M."/>
            <person name="Sello J.K."/>
        </authorList>
    </citation>
    <scope>NUCLEOTIDE SEQUENCE [LARGE SCALE GENOMIC DNA]</scope>
    <source>
        <strain evidence="9 10">ATCC 12236</strain>
    </source>
</reference>
<feature type="domain" description="Major facilitator superfamily (MFS) profile" evidence="8">
    <location>
        <begin position="6"/>
        <end position="388"/>
    </location>
</feature>
<accession>A0A6G5RLQ1</accession>
<dbReference type="PANTHER" id="PTHR43124:SF10">
    <property type="entry name" value="PURINE EFFLUX PUMP PBUE"/>
    <property type="match status" value="1"/>
</dbReference>
<dbReference type="EMBL" id="CP021978">
    <property type="protein sequence ID" value="QCD58759.1"/>
    <property type="molecule type" value="Genomic_DNA"/>
</dbReference>
<feature type="transmembrane region" description="Helical" evidence="7">
    <location>
        <begin position="72"/>
        <end position="90"/>
    </location>
</feature>
<dbReference type="InterPro" id="IPR020846">
    <property type="entry name" value="MFS_dom"/>
</dbReference>
<dbReference type="RefSeq" id="WP_175435226.1">
    <property type="nucleotide sequence ID" value="NZ_CP021978.1"/>
</dbReference>
<feature type="region of interest" description="Disordered" evidence="6">
    <location>
        <begin position="388"/>
        <end position="413"/>
    </location>
</feature>
<dbReference type="PROSITE" id="PS50850">
    <property type="entry name" value="MFS"/>
    <property type="match status" value="1"/>
</dbReference>
<name>A0A6G5RLQ1_9ACTN</name>
<evidence type="ECO:0000256" key="5">
    <source>
        <dbReference type="ARBA" id="ARBA00023136"/>
    </source>
</evidence>
<dbReference type="Proteomes" id="UP000495940">
    <property type="component" value="Chromosome"/>
</dbReference>
<dbReference type="InterPro" id="IPR036259">
    <property type="entry name" value="MFS_trans_sf"/>
</dbReference>
<dbReference type="InterPro" id="IPR050189">
    <property type="entry name" value="MFS_Efflux_Transporters"/>
</dbReference>
<gene>
    <name evidence="9" type="ORF">CEB94_30950</name>
</gene>
<dbReference type="GO" id="GO:0005886">
    <property type="term" value="C:plasma membrane"/>
    <property type="evidence" value="ECO:0007669"/>
    <property type="project" value="UniProtKB-SubCell"/>
</dbReference>
<dbReference type="PANTHER" id="PTHR43124">
    <property type="entry name" value="PURINE EFFLUX PUMP PBUE"/>
    <property type="match status" value="1"/>
</dbReference>
<evidence type="ECO:0000256" key="2">
    <source>
        <dbReference type="ARBA" id="ARBA00022475"/>
    </source>
</evidence>
<keyword evidence="10" id="KW-1185">Reference proteome</keyword>
<keyword evidence="4 7" id="KW-1133">Transmembrane helix</keyword>
<keyword evidence="2" id="KW-1003">Cell membrane</keyword>
<feature type="transmembrane region" description="Helical" evidence="7">
    <location>
        <begin position="134"/>
        <end position="156"/>
    </location>
</feature>
<dbReference type="Pfam" id="PF07690">
    <property type="entry name" value="MFS_1"/>
    <property type="match status" value="1"/>
</dbReference>
<dbReference type="CDD" id="cd17324">
    <property type="entry name" value="MFS_NepI_like"/>
    <property type="match status" value="1"/>
</dbReference>
<evidence type="ECO:0000313" key="10">
    <source>
        <dbReference type="Proteomes" id="UP000495940"/>
    </source>
</evidence>
<feature type="compositionally biased region" description="Basic and acidic residues" evidence="6">
    <location>
        <begin position="404"/>
        <end position="413"/>
    </location>
</feature>
<feature type="transmembrane region" description="Helical" evidence="7">
    <location>
        <begin position="202"/>
        <end position="224"/>
    </location>
</feature>
<evidence type="ECO:0000259" key="8">
    <source>
        <dbReference type="PROSITE" id="PS50850"/>
    </source>
</evidence>
<evidence type="ECO:0000313" key="9">
    <source>
        <dbReference type="EMBL" id="QCD58759.1"/>
    </source>
</evidence>
<feature type="transmembrane region" description="Helical" evidence="7">
    <location>
        <begin position="41"/>
        <end position="65"/>
    </location>
</feature>
<feature type="transmembrane region" description="Helical" evidence="7">
    <location>
        <begin position="296"/>
        <end position="318"/>
    </location>
</feature>
<feature type="transmembrane region" description="Helical" evidence="7">
    <location>
        <begin position="269"/>
        <end position="290"/>
    </location>
</feature>
<dbReference type="KEGG" id="shaw:CEB94_30950"/>
<comment type="subcellular location">
    <subcellularLocation>
        <location evidence="1">Cell membrane</location>
        <topology evidence="1">Multi-pass membrane protein</topology>
    </subcellularLocation>
</comment>
<feature type="transmembrane region" description="Helical" evidence="7">
    <location>
        <begin position="236"/>
        <end position="257"/>
    </location>
</feature>
<protein>
    <submittedName>
        <fullName evidence="9">MFS transporter</fullName>
    </submittedName>
</protein>